<dbReference type="KEGG" id="hyl:LPB072_08215"/>
<evidence type="ECO:0000259" key="2">
    <source>
        <dbReference type="Pfam" id="PF13478"/>
    </source>
</evidence>
<reference evidence="4 5" key="1">
    <citation type="submission" date="2016-02" db="EMBL/GenBank/DDBJ databases">
        <title>Draft genome sequence of Hydrogenophaga sp. LPB0072.</title>
        <authorList>
            <person name="Shin S.-K."/>
            <person name="Yi H."/>
        </authorList>
    </citation>
    <scope>NUCLEOTIDE SEQUENCE [LARGE SCALE GENOMIC DNA]</scope>
    <source>
        <strain evidence="4 5">LPB0072</strain>
    </source>
</reference>
<proteinExistence type="predicted"/>
<name>A0A167GY85_9BURK</name>
<protein>
    <recommendedName>
        <fullName evidence="7">XshC-Cox1-family protein</fullName>
    </recommendedName>
</protein>
<accession>A0A167GY85</accession>
<keyword evidence="5" id="KW-1185">Reference proteome</keyword>
<evidence type="ECO:0000313" key="5">
    <source>
        <dbReference type="Proteomes" id="UP000185657"/>
    </source>
</evidence>
<dbReference type="OrthoDB" id="9815497at2"/>
<reference evidence="3 6" key="2">
    <citation type="submission" date="2016-10" db="EMBL/GenBank/DDBJ databases">
        <title>Hydorgenophaga sp. LPB0072 isolated from gastropod.</title>
        <authorList>
            <person name="Kim E."/>
            <person name="Yi H."/>
        </authorList>
    </citation>
    <scope>NUCLEOTIDE SEQUENCE [LARGE SCALE GENOMIC DNA]</scope>
    <source>
        <strain evidence="3 6">LPB0072</strain>
    </source>
</reference>
<dbReference type="PANTHER" id="PTHR30388">
    <property type="entry name" value="ALDEHYDE OXIDOREDUCTASE MOLYBDENUM COFACTOR ASSEMBLY PROTEIN"/>
    <property type="match status" value="1"/>
</dbReference>
<dbReference type="PANTHER" id="PTHR30388:SF6">
    <property type="entry name" value="XANTHINE DEHYDROGENASE SUBUNIT A-RELATED"/>
    <property type="match status" value="1"/>
</dbReference>
<dbReference type="Pfam" id="PF13478">
    <property type="entry name" value="XdhC_C"/>
    <property type="match status" value="1"/>
</dbReference>
<gene>
    <name evidence="3" type="ORF">LPB072_08215</name>
    <name evidence="4" type="ORF">LPB72_17710</name>
</gene>
<dbReference type="Pfam" id="PF02625">
    <property type="entry name" value="XdhC_CoxI"/>
    <property type="match status" value="1"/>
</dbReference>
<dbReference type="EMBL" id="CP017476">
    <property type="protein sequence ID" value="AOW12830.1"/>
    <property type="molecule type" value="Genomic_DNA"/>
</dbReference>
<evidence type="ECO:0000313" key="4">
    <source>
        <dbReference type="EMBL" id="OAD40017.1"/>
    </source>
</evidence>
<dbReference type="STRING" id="1763535.LPB072_08215"/>
<evidence type="ECO:0000313" key="3">
    <source>
        <dbReference type="EMBL" id="AOW12830.1"/>
    </source>
</evidence>
<feature type="domain" description="XdhC Rossmann" evidence="2">
    <location>
        <begin position="119"/>
        <end position="255"/>
    </location>
</feature>
<dbReference type="EMBL" id="LVWD01000034">
    <property type="protein sequence ID" value="OAD40017.1"/>
    <property type="molecule type" value="Genomic_DNA"/>
</dbReference>
<evidence type="ECO:0000259" key="1">
    <source>
        <dbReference type="Pfam" id="PF02625"/>
    </source>
</evidence>
<dbReference type="Gene3D" id="3.40.50.720">
    <property type="entry name" value="NAD(P)-binding Rossmann-like Domain"/>
    <property type="match status" value="1"/>
</dbReference>
<evidence type="ECO:0008006" key="7">
    <source>
        <dbReference type="Google" id="ProtNLM"/>
    </source>
</evidence>
<evidence type="ECO:0000313" key="6">
    <source>
        <dbReference type="Proteomes" id="UP000185680"/>
    </source>
</evidence>
<dbReference type="InterPro" id="IPR027051">
    <property type="entry name" value="XdhC_Rossmann_dom"/>
</dbReference>
<sequence length="337" mass="34227">MNQNDWITQAGRLQAARKAFALVTVLRAQAPTSAKPGDKALVTADGQIHGWIGGGCAQPAVVKTVRQALADGHPQTIRIAPTDATAERTLGDVLEFGMACHSGGTLELFIDPVLPATQLTVFGDSPVARALVGLAPRVGLRVALVAEGALASDHPDAATVINNDDATRVREQLGSNGYVVVATQGRRDLQGLKAALAMAPGQLWFVASERKAGVLRDSLLAAGEDPDSVARIIAPAGESIGAQTPEEIALSVLAAVVAARRGRTTAQTQVPASSTVSASAPVLAETVAEVPTAGSCCAGKKKDEAAAESAATTTAAATPATPVAIEPASVKKTCCGN</sequence>
<dbReference type="InterPro" id="IPR003777">
    <property type="entry name" value="XdhC_CoxI"/>
</dbReference>
<dbReference type="RefSeq" id="WP_066094001.1">
    <property type="nucleotide sequence ID" value="NZ_CP017476.1"/>
</dbReference>
<organism evidence="3 6">
    <name type="scientific">Hydrogenophaga crassostreae</name>
    <dbReference type="NCBI Taxonomy" id="1763535"/>
    <lineage>
        <taxon>Bacteria</taxon>
        <taxon>Pseudomonadati</taxon>
        <taxon>Pseudomonadota</taxon>
        <taxon>Betaproteobacteria</taxon>
        <taxon>Burkholderiales</taxon>
        <taxon>Comamonadaceae</taxon>
        <taxon>Hydrogenophaga</taxon>
    </lineage>
</organism>
<dbReference type="Proteomes" id="UP000185680">
    <property type="component" value="Chromosome"/>
</dbReference>
<dbReference type="Proteomes" id="UP000185657">
    <property type="component" value="Unassembled WGS sequence"/>
</dbReference>
<dbReference type="AlphaFoldDB" id="A0A167GY85"/>
<dbReference type="InterPro" id="IPR052698">
    <property type="entry name" value="MoCofactor_Util/Proc"/>
</dbReference>
<feature type="domain" description="XdhC- CoxI" evidence="1">
    <location>
        <begin position="14"/>
        <end position="79"/>
    </location>
</feature>